<gene>
    <name evidence="2" type="ordered locus">Mjls_4519</name>
</gene>
<dbReference type="KEGG" id="mjl:Mjls_4519"/>
<feature type="transmembrane region" description="Helical" evidence="1">
    <location>
        <begin position="112"/>
        <end position="133"/>
    </location>
</feature>
<accession>A0A5Q5CLC4</accession>
<sequence precursor="true">MVLRRLQWAQLAVAVVAAVVVALAVGVPSALLANPIFVRMTPVPWWSYAVWVLTAVLSGILVATYVRGPAAASSVPGRAGIMANVGSVLAVGCPVCNKVVVAAIGVSGALNVWAPIQPLLAGVSLAVLGWALWRRLTALRSCPVGDDDVALSPPTTVSAATPEPDS</sequence>
<protein>
    <submittedName>
        <fullName evidence="2">Uncharacterized protein</fullName>
    </submittedName>
</protein>
<keyword evidence="1" id="KW-0472">Membrane</keyword>
<feature type="transmembrane region" description="Helical" evidence="1">
    <location>
        <begin position="45"/>
        <end position="66"/>
    </location>
</feature>
<evidence type="ECO:0000313" key="2">
    <source>
        <dbReference type="EMBL" id="ABO00289.1"/>
    </source>
</evidence>
<proteinExistence type="predicted"/>
<reference evidence="2" key="1">
    <citation type="submission" date="2007-02" db="EMBL/GenBank/DDBJ databases">
        <title>Complete sequence of Mycobacterium sp. JLS.</title>
        <authorList>
            <consortium name="US DOE Joint Genome Institute"/>
            <person name="Copeland A."/>
            <person name="Lucas S."/>
            <person name="Lapidus A."/>
            <person name="Barry K."/>
            <person name="Detter J.C."/>
            <person name="Glavina del Rio T."/>
            <person name="Hammon N."/>
            <person name="Israni S."/>
            <person name="Dalin E."/>
            <person name="Tice H."/>
            <person name="Pitluck S."/>
            <person name="Chain P."/>
            <person name="Malfatti S."/>
            <person name="Shin M."/>
            <person name="Vergez L."/>
            <person name="Schmutz J."/>
            <person name="Larimer F."/>
            <person name="Land M."/>
            <person name="Hauser L."/>
            <person name="Kyrpides N."/>
            <person name="Mikhailova N."/>
            <person name="Miller C.D."/>
            <person name="Anderson A.J."/>
            <person name="Sims R.C."/>
            <person name="Richardson P."/>
        </authorList>
    </citation>
    <scope>NUCLEOTIDE SEQUENCE [LARGE SCALE GENOMIC DNA]</scope>
    <source>
        <strain evidence="2">JLS</strain>
    </source>
</reference>
<keyword evidence="1" id="KW-1133">Transmembrane helix</keyword>
<organism evidence="2">
    <name type="scientific">Mycobacterium sp. (strain JLS)</name>
    <dbReference type="NCBI Taxonomy" id="164757"/>
    <lineage>
        <taxon>Bacteria</taxon>
        <taxon>Bacillati</taxon>
        <taxon>Actinomycetota</taxon>
        <taxon>Actinomycetes</taxon>
        <taxon>Mycobacteriales</taxon>
        <taxon>Mycobacteriaceae</taxon>
        <taxon>Mycobacterium</taxon>
    </lineage>
</organism>
<name>A0A5Q5CLC4_MYCSJ</name>
<feature type="transmembrane region" description="Helical" evidence="1">
    <location>
        <begin position="12"/>
        <end position="33"/>
    </location>
</feature>
<feature type="transmembrane region" description="Helical" evidence="1">
    <location>
        <begin position="87"/>
        <end position="106"/>
    </location>
</feature>
<evidence type="ECO:0000256" key="1">
    <source>
        <dbReference type="SAM" id="Phobius"/>
    </source>
</evidence>
<dbReference type="EMBL" id="CP000580">
    <property type="protein sequence ID" value="ABO00289.1"/>
    <property type="molecule type" value="Genomic_DNA"/>
</dbReference>
<dbReference type="AlphaFoldDB" id="A0A5Q5CLC4"/>
<keyword evidence="1" id="KW-0812">Transmembrane</keyword>